<sequence length="472" mass="53294">MYNMLPVCFHLLLYLLVEISLYEALLQSPKMLFSASYATYLTGEMVSLECYVSADFTIHGYKFFKNNQEVQRTEAPSVNKYKIRMVKTSDAGSYTCLYWISDSRGRQESEVSFPVFFSVIDQPSTPSLIVKPLQSLYFEGETVTLECKHPNINSQITYQFYKDASKLHRYHDTSMPEYHISNLSTKDSATYDCEYVVLGHQRIIPSGKSMQQTITVTALSSSPLLKFLPSYSTFINGENLTMECEAPSPVHVTLYRFYKEGEELKGPLSHKGIYTLQNVTKNNQAEYTCMYWSPKINREIPSAQSPAKEIYVIDPLRAPLLLVDPPSGRIWTGGNFTLYCTAPEVYDRTIFHFLSNTNEMISVPTNKNQKTAEVTVNMKKFNSTSSIKFYCQYTAEIKGRSLLSPKGPQIEINVVERGSLLWLIAIGVGAGIAVLLVIIGLIYWVLSGKKDSKTDKEEPKPVNDGGCKVTSL</sequence>
<feature type="chain" id="PRO_5044715872" description="Ig-like domain-containing protein" evidence="5">
    <location>
        <begin position="25"/>
        <end position="472"/>
    </location>
</feature>
<proteinExistence type="predicted"/>
<dbReference type="Pfam" id="PF13895">
    <property type="entry name" value="Ig_2"/>
    <property type="match status" value="2"/>
</dbReference>
<gene>
    <name evidence="7" type="ORF">GDO81_001880</name>
</gene>
<comment type="caution">
    <text evidence="7">The sequence shown here is derived from an EMBL/GenBank/DDBJ whole genome shotgun (WGS) entry which is preliminary data.</text>
</comment>
<feature type="domain" description="Ig-like" evidence="6">
    <location>
        <begin position="126"/>
        <end position="215"/>
    </location>
</feature>
<dbReference type="InterPro" id="IPR013783">
    <property type="entry name" value="Ig-like_fold"/>
</dbReference>
<dbReference type="SMART" id="SM00409">
    <property type="entry name" value="IG"/>
    <property type="match status" value="3"/>
</dbReference>
<evidence type="ECO:0000256" key="2">
    <source>
        <dbReference type="ARBA" id="ARBA00023157"/>
    </source>
</evidence>
<evidence type="ECO:0000256" key="4">
    <source>
        <dbReference type="SAM" id="Phobius"/>
    </source>
</evidence>
<dbReference type="GO" id="GO:0004888">
    <property type="term" value="F:transmembrane signaling receptor activity"/>
    <property type="evidence" value="ECO:0007669"/>
    <property type="project" value="TreeGrafter"/>
</dbReference>
<dbReference type="EMBL" id="WNYA01000001">
    <property type="protein sequence ID" value="KAG8596386.1"/>
    <property type="molecule type" value="Genomic_DNA"/>
</dbReference>
<evidence type="ECO:0000313" key="8">
    <source>
        <dbReference type="Proteomes" id="UP000824782"/>
    </source>
</evidence>
<dbReference type="EMBL" id="WNYA01000001">
    <property type="protein sequence ID" value="KAG8596385.1"/>
    <property type="molecule type" value="Genomic_DNA"/>
</dbReference>
<feature type="compositionally biased region" description="Basic and acidic residues" evidence="3">
    <location>
        <begin position="451"/>
        <end position="461"/>
    </location>
</feature>
<dbReference type="PIRSF" id="PIRSF000615">
    <property type="entry name" value="TyrPK_CSF1-R"/>
    <property type="match status" value="1"/>
</dbReference>
<feature type="region of interest" description="Disordered" evidence="3">
    <location>
        <begin position="451"/>
        <end position="472"/>
    </location>
</feature>
<feature type="signal peptide" evidence="5">
    <location>
        <begin position="1"/>
        <end position="24"/>
    </location>
</feature>
<accession>A0AAV7DIF9</accession>
<reference evidence="7" key="1">
    <citation type="thesis" date="2020" institute="ProQuest LLC" country="789 East Eisenhower Parkway, Ann Arbor, MI, USA">
        <title>Comparative Genomics and Chromosome Evolution.</title>
        <authorList>
            <person name="Mudd A.B."/>
        </authorList>
    </citation>
    <scope>NUCLEOTIDE SEQUENCE</scope>
    <source>
        <strain evidence="7">237g6f4</strain>
        <tissue evidence="7">Blood</tissue>
    </source>
</reference>
<dbReference type="InterPro" id="IPR003598">
    <property type="entry name" value="Ig_sub2"/>
</dbReference>
<feature type="transmembrane region" description="Helical" evidence="4">
    <location>
        <begin position="420"/>
        <end position="446"/>
    </location>
</feature>
<keyword evidence="4" id="KW-0472">Membrane</keyword>
<dbReference type="Proteomes" id="UP000824782">
    <property type="component" value="Unassembled WGS sequence"/>
</dbReference>
<dbReference type="PANTHER" id="PTHR11481">
    <property type="entry name" value="IMMUNOGLOBULIN FC RECEPTOR"/>
    <property type="match status" value="1"/>
</dbReference>
<keyword evidence="8" id="KW-1185">Reference proteome</keyword>
<dbReference type="GO" id="GO:0006955">
    <property type="term" value="P:immune response"/>
    <property type="evidence" value="ECO:0007669"/>
    <property type="project" value="TreeGrafter"/>
</dbReference>
<dbReference type="PANTHER" id="PTHR11481:SF111">
    <property type="entry name" value="FC RECEPTOR-LIKE PROTEIN 3 ISOFORM X1"/>
    <property type="match status" value="1"/>
</dbReference>
<protein>
    <recommendedName>
        <fullName evidence="6">Ig-like domain-containing protein</fullName>
    </recommendedName>
</protein>
<evidence type="ECO:0000256" key="5">
    <source>
        <dbReference type="SAM" id="SignalP"/>
    </source>
</evidence>
<keyword evidence="4" id="KW-0812">Transmembrane</keyword>
<name>A0AAV7DIF9_ENGPU</name>
<dbReference type="SMART" id="SM00408">
    <property type="entry name" value="IGc2"/>
    <property type="match status" value="3"/>
</dbReference>
<dbReference type="InterPro" id="IPR003599">
    <property type="entry name" value="Ig_sub"/>
</dbReference>
<dbReference type="AlphaFoldDB" id="A0AAV7DIF9"/>
<keyword evidence="1 5" id="KW-0732">Signal</keyword>
<dbReference type="InterPro" id="IPR007110">
    <property type="entry name" value="Ig-like_dom"/>
</dbReference>
<feature type="domain" description="Ig-like" evidence="6">
    <location>
        <begin position="29"/>
        <end position="112"/>
    </location>
</feature>
<dbReference type="Gene3D" id="2.60.40.10">
    <property type="entry name" value="Immunoglobulins"/>
    <property type="match status" value="4"/>
</dbReference>
<dbReference type="GO" id="GO:0009897">
    <property type="term" value="C:external side of plasma membrane"/>
    <property type="evidence" value="ECO:0007669"/>
    <property type="project" value="TreeGrafter"/>
</dbReference>
<dbReference type="InterPro" id="IPR050488">
    <property type="entry name" value="Ig_Fc_receptor"/>
</dbReference>
<evidence type="ECO:0000256" key="1">
    <source>
        <dbReference type="ARBA" id="ARBA00022729"/>
    </source>
</evidence>
<dbReference type="SUPFAM" id="SSF48726">
    <property type="entry name" value="Immunoglobulin"/>
    <property type="match status" value="3"/>
</dbReference>
<evidence type="ECO:0000259" key="6">
    <source>
        <dbReference type="PROSITE" id="PS50835"/>
    </source>
</evidence>
<dbReference type="GO" id="GO:0007166">
    <property type="term" value="P:cell surface receptor signaling pathway"/>
    <property type="evidence" value="ECO:0007669"/>
    <property type="project" value="TreeGrafter"/>
</dbReference>
<dbReference type="PROSITE" id="PS50835">
    <property type="entry name" value="IG_LIKE"/>
    <property type="match status" value="3"/>
</dbReference>
<feature type="domain" description="Ig-like" evidence="6">
    <location>
        <begin position="223"/>
        <end position="289"/>
    </location>
</feature>
<keyword evidence="2" id="KW-1015">Disulfide bond</keyword>
<keyword evidence="4" id="KW-1133">Transmembrane helix</keyword>
<evidence type="ECO:0000256" key="3">
    <source>
        <dbReference type="SAM" id="MobiDB-lite"/>
    </source>
</evidence>
<evidence type="ECO:0000313" key="7">
    <source>
        <dbReference type="EMBL" id="KAG8596386.1"/>
    </source>
</evidence>
<dbReference type="InterPro" id="IPR036179">
    <property type="entry name" value="Ig-like_dom_sf"/>
</dbReference>
<organism evidence="7 8">
    <name type="scientific">Engystomops pustulosus</name>
    <name type="common">Tungara frog</name>
    <name type="synonym">Physalaemus pustulosus</name>
    <dbReference type="NCBI Taxonomy" id="76066"/>
    <lineage>
        <taxon>Eukaryota</taxon>
        <taxon>Metazoa</taxon>
        <taxon>Chordata</taxon>
        <taxon>Craniata</taxon>
        <taxon>Vertebrata</taxon>
        <taxon>Euteleostomi</taxon>
        <taxon>Amphibia</taxon>
        <taxon>Batrachia</taxon>
        <taxon>Anura</taxon>
        <taxon>Neobatrachia</taxon>
        <taxon>Hyloidea</taxon>
        <taxon>Leptodactylidae</taxon>
        <taxon>Leiuperinae</taxon>
        <taxon>Engystomops</taxon>
    </lineage>
</organism>